<evidence type="ECO:0008006" key="4">
    <source>
        <dbReference type="Google" id="ProtNLM"/>
    </source>
</evidence>
<comment type="caution">
    <text evidence="2">The sequence shown here is derived from an EMBL/GenBank/DDBJ whole genome shotgun (WGS) entry which is preliminary data.</text>
</comment>
<evidence type="ECO:0000313" key="3">
    <source>
        <dbReference type="Proteomes" id="UP000031599"/>
    </source>
</evidence>
<keyword evidence="1" id="KW-0472">Membrane</keyword>
<dbReference type="AlphaFoldDB" id="A0A0C2CVL0"/>
<gene>
    <name evidence="2" type="ORF">DB30_02285</name>
</gene>
<reference evidence="2 3" key="1">
    <citation type="submission" date="2014-12" db="EMBL/GenBank/DDBJ databases">
        <title>Genome assembly of Enhygromyxa salina DSM 15201.</title>
        <authorList>
            <person name="Sharma G."/>
            <person name="Subramanian S."/>
        </authorList>
    </citation>
    <scope>NUCLEOTIDE SEQUENCE [LARGE SCALE GENOMIC DNA]</scope>
    <source>
        <strain evidence="2 3">DSM 15201</strain>
    </source>
</reference>
<keyword evidence="1" id="KW-1133">Transmembrane helix</keyword>
<sequence>MVALVQKRLAAIVLAISFIACLGGLAARSVTAPADMVWSCHAEGARDDVLIGLSDCDPSVAHDPQLSESDSELPDHETAKKSRWIWLVVAWVLLVLLPVCVMVLVIMIRARNRKPPSPPEP</sequence>
<proteinExistence type="predicted"/>
<feature type="transmembrane region" description="Helical" evidence="1">
    <location>
        <begin position="84"/>
        <end position="108"/>
    </location>
</feature>
<dbReference type="Proteomes" id="UP000031599">
    <property type="component" value="Unassembled WGS sequence"/>
</dbReference>
<keyword evidence="1" id="KW-0812">Transmembrane</keyword>
<name>A0A0C2CVL0_9BACT</name>
<dbReference type="PROSITE" id="PS51257">
    <property type="entry name" value="PROKAR_LIPOPROTEIN"/>
    <property type="match status" value="1"/>
</dbReference>
<accession>A0A0C2CVL0</accession>
<protein>
    <recommendedName>
        <fullName evidence="4">Transmembrane protein</fullName>
    </recommendedName>
</protein>
<organism evidence="2 3">
    <name type="scientific">Enhygromyxa salina</name>
    <dbReference type="NCBI Taxonomy" id="215803"/>
    <lineage>
        <taxon>Bacteria</taxon>
        <taxon>Pseudomonadati</taxon>
        <taxon>Myxococcota</taxon>
        <taxon>Polyangia</taxon>
        <taxon>Nannocystales</taxon>
        <taxon>Nannocystaceae</taxon>
        <taxon>Enhygromyxa</taxon>
    </lineage>
</organism>
<dbReference type="EMBL" id="JMCC02000164">
    <property type="protein sequence ID" value="KIG11927.1"/>
    <property type="molecule type" value="Genomic_DNA"/>
</dbReference>
<evidence type="ECO:0000256" key="1">
    <source>
        <dbReference type="SAM" id="Phobius"/>
    </source>
</evidence>
<evidence type="ECO:0000313" key="2">
    <source>
        <dbReference type="EMBL" id="KIG11927.1"/>
    </source>
</evidence>